<organism evidence="2 3">
    <name type="scientific">Erwinia mallotivora</name>
    <dbReference type="NCBI Taxonomy" id="69222"/>
    <lineage>
        <taxon>Bacteria</taxon>
        <taxon>Pseudomonadati</taxon>
        <taxon>Pseudomonadota</taxon>
        <taxon>Gammaproteobacteria</taxon>
        <taxon>Enterobacterales</taxon>
        <taxon>Erwiniaceae</taxon>
        <taxon>Erwinia</taxon>
    </lineage>
</organism>
<dbReference type="SUPFAM" id="SSF69349">
    <property type="entry name" value="Phage fibre proteins"/>
    <property type="match status" value="1"/>
</dbReference>
<dbReference type="Gene3D" id="2.40.50.230">
    <property type="entry name" value="Gp5 N-terminal domain"/>
    <property type="match status" value="1"/>
</dbReference>
<protein>
    <recommendedName>
        <fullName evidence="1">Gp5/Type VI secretion system Vgr C-terminal trimerisation domain-containing protein</fullName>
    </recommendedName>
</protein>
<accession>A0A014NRX9</accession>
<comment type="caution">
    <text evidence="2">The sequence shown here is derived from an EMBL/GenBank/DDBJ whole genome shotgun (WGS) entry which is preliminary data.</text>
</comment>
<dbReference type="InterPro" id="IPR054030">
    <property type="entry name" value="Gp5_Vgr_C"/>
</dbReference>
<evidence type="ECO:0000313" key="3">
    <source>
        <dbReference type="Proteomes" id="UP000019918"/>
    </source>
</evidence>
<name>A0A014NRX9_9GAMM</name>
<evidence type="ECO:0000259" key="1">
    <source>
        <dbReference type="Pfam" id="PF22178"/>
    </source>
</evidence>
<keyword evidence="3" id="KW-1185">Reference proteome</keyword>
<gene>
    <name evidence="2" type="ORF">BG55_04195</name>
</gene>
<dbReference type="AlphaFoldDB" id="A0A014NRX9"/>
<feature type="domain" description="Gp5/Type VI secretion system Vgr C-terminal trimerisation" evidence="1">
    <location>
        <begin position="37"/>
        <end position="145"/>
    </location>
</feature>
<evidence type="ECO:0000313" key="2">
    <source>
        <dbReference type="EMBL" id="EXU76625.1"/>
    </source>
</evidence>
<reference evidence="2 3" key="1">
    <citation type="submission" date="2014-02" db="EMBL/GenBank/DDBJ databases">
        <title>Draft genome of Erwinia mallotivora strain BT-MARDI, a papaya dieback pathogen.</title>
        <authorList>
            <person name="Redzuan R."/>
            <person name="Abu Bakar N."/>
            <person name="Badrun R."/>
            <person name="Mohd Raih M.F."/>
            <person name="Rozano L."/>
            <person name="Mat Amin N."/>
        </authorList>
    </citation>
    <scope>NUCLEOTIDE SEQUENCE [LARGE SCALE GENOMIC DNA]</scope>
    <source>
        <strain evidence="2 3">BT-MARDI</strain>
    </source>
</reference>
<dbReference type="STRING" id="69222.BG55_04195"/>
<dbReference type="EMBL" id="JFHN01000025">
    <property type="protein sequence ID" value="EXU76625.1"/>
    <property type="molecule type" value="Genomic_DNA"/>
</dbReference>
<dbReference type="Proteomes" id="UP000019918">
    <property type="component" value="Unassembled WGS sequence"/>
</dbReference>
<dbReference type="InterPro" id="IPR037026">
    <property type="entry name" value="Vgr_OB-fold_dom_sf"/>
</dbReference>
<sequence length="202" mass="21576">MIVDFINGDPDRPMVLGSLYNNVTMPPWDLPENATQSGLVSRTIGGGRTNFNGIQFDDKPGEEYYWEQAERDMSRLTKRNEDQVIGENSTTKIGLTRSTFVGTDDTTNVVGNQSLLVGANQSTNVVGNNSLLVGIGLAIQVGASQSEIIGGAKGINVGGAFATNVGGAYTLAVGGPWLRMLVGHTIWLLVDLIPMPLVARIR</sequence>
<proteinExistence type="predicted"/>
<dbReference type="Pfam" id="PF22178">
    <property type="entry name" value="Gp5_trimer_C"/>
    <property type="match status" value="1"/>
</dbReference>
<dbReference type="PATRIC" id="fig|69222.5.peg.868"/>